<protein>
    <submittedName>
        <fullName evidence="1">Uncharacterized protein</fullName>
    </submittedName>
</protein>
<organism evidence="1">
    <name type="scientific">hydrothermal vent metagenome</name>
    <dbReference type="NCBI Taxonomy" id="652676"/>
    <lineage>
        <taxon>unclassified sequences</taxon>
        <taxon>metagenomes</taxon>
        <taxon>ecological metagenomes</taxon>
    </lineage>
</organism>
<sequence length="173" mass="18993">MSRQYWTDYWAKVVLCIILGLLVTFALTRLSSALTPQGLLASDPTPSAEAVPLLPKVVLAGYHIGEDQNHMVKAVFYLQNNSDKDVKDVNILCKFYNGKGSFTDRKLWTVSGTIPAGKGLKHTDLSHIFVNTRSRVLSCRITDLKVVRPPFFVLHRAPVGHGEEAAAGHGAAH</sequence>
<accession>A0A3B0W6P3</accession>
<dbReference type="EMBL" id="UOEY01000070">
    <property type="protein sequence ID" value="VAW39334.1"/>
    <property type="molecule type" value="Genomic_DNA"/>
</dbReference>
<proteinExistence type="predicted"/>
<gene>
    <name evidence="1" type="ORF">MNBD_DELTA04-1365</name>
</gene>
<evidence type="ECO:0000313" key="1">
    <source>
        <dbReference type="EMBL" id="VAW39334.1"/>
    </source>
</evidence>
<name>A0A3B0W6P3_9ZZZZ</name>
<dbReference type="AlphaFoldDB" id="A0A3B0W6P3"/>
<reference evidence="1" key="1">
    <citation type="submission" date="2018-06" db="EMBL/GenBank/DDBJ databases">
        <authorList>
            <person name="Zhirakovskaya E."/>
        </authorList>
    </citation>
    <scope>NUCLEOTIDE SEQUENCE</scope>
</reference>